<accession>A0A2U9T9Z1</accession>
<dbReference type="AlphaFoldDB" id="A0A2U9T9Z1"/>
<dbReference type="Proteomes" id="UP000249447">
    <property type="component" value="Chromosome"/>
</dbReference>
<dbReference type="Pfam" id="PF00126">
    <property type="entry name" value="HTH_1"/>
    <property type="match status" value="1"/>
</dbReference>
<evidence type="ECO:0000256" key="3">
    <source>
        <dbReference type="ARBA" id="ARBA00023125"/>
    </source>
</evidence>
<dbReference type="KEGG" id="lmb:C9I47_1662"/>
<dbReference type="InterPro" id="IPR036388">
    <property type="entry name" value="WH-like_DNA-bd_sf"/>
</dbReference>
<reference evidence="6 7" key="1">
    <citation type="submission" date="2018-05" db="EMBL/GenBank/DDBJ databases">
        <title>The complete genome of Lysobacter maris HZ9B, a marine bacterium antagonistic against terrestrial plant pathogens.</title>
        <authorList>
            <person name="Zhang X.-Q."/>
        </authorList>
    </citation>
    <scope>NUCLEOTIDE SEQUENCE [LARGE SCALE GENOMIC DNA]</scope>
    <source>
        <strain evidence="6 7">HZ9B</strain>
    </source>
</reference>
<sequence>MAPFKLHELRCFEAVARLGSFQAAATALHRTHPSVFAAVARLEEATGLALFDRSGYRVALTDAGRMFNARAMASLREIDNLGDYARQLAQGEEAQLRIVLGDLCPRPRVLAALSAFFGERPGTRLHLDYEAVSGPFERLYDGSADLVFHRADPSRSGLEQIALQRIRLLPVAAPGLLPFDDGDALTPARLQPFTQCVLSDSARQARAEDHFLVDGAPRCLVPDHAMKKELILHRLAWGHLPDFMIEDELRSGALIDLSNPHLPGREETFAAIRRGDRPHGPVAQALWRHLAEALRG</sequence>
<evidence type="ECO:0000256" key="4">
    <source>
        <dbReference type="ARBA" id="ARBA00023163"/>
    </source>
</evidence>
<dbReference type="SUPFAM" id="SSF53850">
    <property type="entry name" value="Periplasmic binding protein-like II"/>
    <property type="match status" value="1"/>
</dbReference>
<proteinExistence type="inferred from homology"/>
<evidence type="ECO:0000259" key="5">
    <source>
        <dbReference type="PROSITE" id="PS50931"/>
    </source>
</evidence>
<dbReference type="SUPFAM" id="SSF46785">
    <property type="entry name" value="Winged helix' DNA-binding domain"/>
    <property type="match status" value="1"/>
</dbReference>
<dbReference type="PANTHER" id="PTHR30126">
    <property type="entry name" value="HTH-TYPE TRANSCRIPTIONAL REGULATOR"/>
    <property type="match status" value="1"/>
</dbReference>
<dbReference type="Gene3D" id="1.10.10.10">
    <property type="entry name" value="Winged helix-like DNA-binding domain superfamily/Winged helix DNA-binding domain"/>
    <property type="match status" value="1"/>
</dbReference>
<dbReference type="InterPro" id="IPR036390">
    <property type="entry name" value="WH_DNA-bd_sf"/>
</dbReference>
<dbReference type="Gene3D" id="3.40.190.290">
    <property type="match status" value="1"/>
</dbReference>
<dbReference type="InterPro" id="IPR005119">
    <property type="entry name" value="LysR_subst-bd"/>
</dbReference>
<protein>
    <submittedName>
        <fullName evidence="6">Transcriptional regulator</fullName>
    </submittedName>
</protein>
<dbReference type="PROSITE" id="PS50931">
    <property type="entry name" value="HTH_LYSR"/>
    <property type="match status" value="1"/>
</dbReference>
<dbReference type="InterPro" id="IPR000847">
    <property type="entry name" value="LysR_HTH_N"/>
</dbReference>
<evidence type="ECO:0000313" key="7">
    <source>
        <dbReference type="Proteomes" id="UP000249447"/>
    </source>
</evidence>
<evidence type="ECO:0000256" key="1">
    <source>
        <dbReference type="ARBA" id="ARBA00009437"/>
    </source>
</evidence>
<dbReference type="Pfam" id="PF03466">
    <property type="entry name" value="LysR_substrate"/>
    <property type="match status" value="1"/>
</dbReference>
<feature type="domain" description="HTH lysR-type" evidence="5">
    <location>
        <begin position="4"/>
        <end position="61"/>
    </location>
</feature>
<dbReference type="GO" id="GO:0003700">
    <property type="term" value="F:DNA-binding transcription factor activity"/>
    <property type="evidence" value="ECO:0007669"/>
    <property type="project" value="InterPro"/>
</dbReference>
<gene>
    <name evidence="6" type="ORF">C9I47_1662</name>
</gene>
<evidence type="ECO:0000313" key="6">
    <source>
        <dbReference type="EMBL" id="AWV07358.1"/>
    </source>
</evidence>
<name>A0A2U9T9Z1_9GAMM</name>
<dbReference type="EMBL" id="CP029843">
    <property type="protein sequence ID" value="AWV07358.1"/>
    <property type="molecule type" value="Genomic_DNA"/>
</dbReference>
<keyword evidence="2" id="KW-0805">Transcription regulation</keyword>
<comment type="similarity">
    <text evidence="1">Belongs to the LysR transcriptional regulatory family.</text>
</comment>
<evidence type="ECO:0000256" key="2">
    <source>
        <dbReference type="ARBA" id="ARBA00023015"/>
    </source>
</evidence>
<keyword evidence="3" id="KW-0238">DNA-binding</keyword>
<dbReference type="PANTHER" id="PTHR30126:SF88">
    <property type="entry name" value="TRANSCRIPTIONAL REGULATOR-RELATED"/>
    <property type="match status" value="1"/>
</dbReference>
<dbReference type="OrthoDB" id="5293066at2"/>
<organism evidence="6 7">
    <name type="scientific">Marilutibacter maris</name>
    <dbReference type="NCBI Taxonomy" id="1605891"/>
    <lineage>
        <taxon>Bacteria</taxon>
        <taxon>Pseudomonadati</taxon>
        <taxon>Pseudomonadota</taxon>
        <taxon>Gammaproteobacteria</taxon>
        <taxon>Lysobacterales</taxon>
        <taxon>Lysobacteraceae</taxon>
        <taxon>Marilutibacter</taxon>
    </lineage>
</organism>
<keyword evidence="7" id="KW-1185">Reference proteome</keyword>
<keyword evidence="4" id="KW-0804">Transcription</keyword>
<dbReference type="GO" id="GO:0000976">
    <property type="term" value="F:transcription cis-regulatory region binding"/>
    <property type="evidence" value="ECO:0007669"/>
    <property type="project" value="TreeGrafter"/>
</dbReference>